<accession>A0ABU6JBL2</accession>
<evidence type="ECO:0000259" key="3">
    <source>
        <dbReference type="PROSITE" id="PS50110"/>
    </source>
</evidence>
<dbReference type="PROSITE" id="PS50110">
    <property type="entry name" value="RESPONSE_REGULATORY"/>
    <property type="match status" value="1"/>
</dbReference>
<feature type="domain" description="Response regulatory" evidence="3">
    <location>
        <begin position="5"/>
        <end position="116"/>
    </location>
</feature>
<name>A0ABU6JBL2_9BURK</name>
<protein>
    <submittedName>
        <fullName evidence="4">Response regulator</fullName>
    </submittedName>
</protein>
<dbReference type="Gene3D" id="3.40.50.2300">
    <property type="match status" value="1"/>
</dbReference>
<keyword evidence="5" id="KW-1185">Reference proteome</keyword>
<dbReference type="RefSeq" id="WP_326507355.1">
    <property type="nucleotide sequence ID" value="NZ_JAWIIV010000012.1"/>
</dbReference>
<proteinExistence type="predicted"/>
<organism evidence="4 5">
    <name type="scientific">Noviherbaspirillum album</name>
    <dbReference type="NCBI Taxonomy" id="3080276"/>
    <lineage>
        <taxon>Bacteria</taxon>
        <taxon>Pseudomonadati</taxon>
        <taxon>Pseudomonadota</taxon>
        <taxon>Betaproteobacteria</taxon>
        <taxon>Burkholderiales</taxon>
        <taxon>Oxalobacteraceae</taxon>
        <taxon>Noviherbaspirillum</taxon>
    </lineage>
</organism>
<dbReference type="SMART" id="SM00448">
    <property type="entry name" value="REC"/>
    <property type="match status" value="1"/>
</dbReference>
<dbReference type="Proteomes" id="UP001352263">
    <property type="component" value="Unassembled WGS sequence"/>
</dbReference>
<sequence length="122" mass="13338">MASLRILVVEDNDSLLEILCEMLASLGYQTVAAASGEEALEHLRAGSFSVLLADINLPGMSGIDLATMAIEMTPAIKIIFSSGFGYLVSERLDFDFVLLNKPYYIHELAHAIRSSVKQMSEQ</sequence>
<dbReference type="EMBL" id="JAWIIV010000012">
    <property type="protein sequence ID" value="MEC4720642.1"/>
    <property type="molecule type" value="Genomic_DNA"/>
</dbReference>
<comment type="caution">
    <text evidence="4">The sequence shown here is derived from an EMBL/GenBank/DDBJ whole genome shotgun (WGS) entry which is preliminary data.</text>
</comment>
<dbReference type="InterPro" id="IPR050595">
    <property type="entry name" value="Bact_response_regulator"/>
</dbReference>
<dbReference type="PANTHER" id="PTHR44591">
    <property type="entry name" value="STRESS RESPONSE REGULATOR PROTEIN 1"/>
    <property type="match status" value="1"/>
</dbReference>
<evidence type="ECO:0000313" key="4">
    <source>
        <dbReference type="EMBL" id="MEC4720642.1"/>
    </source>
</evidence>
<dbReference type="SUPFAM" id="SSF52172">
    <property type="entry name" value="CheY-like"/>
    <property type="match status" value="1"/>
</dbReference>
<dbReference type="InterPro" id="IPR011006">
    <property type="entry name" value="CheY-like_superfamily"/>
</dbReference>
<gene>
    <name evidence="4" type="ORF">RY831_15870</name>
</gene>
<dbReference type="Pfam" id="PF00072">
    <property type="entry name" value="Response_reg"/>
    <property type="match status" value="1"/>
</dbReference>
<evidence type="ECO:0000256" key="1">
    <source>
        <dbReference type="ARBA" id="ARBA00022553"/>
    </source>
</evidence>
<feature type="modified residue" description="4-aspartylphosphate" evidence="2">
    <location>
        <position position="54"/>
    </location>
</feature>
<keyword evidence="1 2" id="KW-0597">Phosphoprotein</keyword>
<dbReference type="InterPro" id="IPR001789">
    <property type="entry name" value="Sig_transdc_resp-reg_receiver"/>
</dbReference>
<evidence type="ECO:0000256" key="2">
    <source>
        <dbReference type="PROSITE-ProRule" id="PRU00169"/>
    </source>
</evidence>
<evidence type="ECO:0000313" key="5">
    <source>
        <dbReference type="Proteomes" id="UP001352263"/>
    </source>
</evidence>
<reference evidence="4 5" key="1">
    <citation type="submission" date="2023-10" db="EMBL/GenBank/DDBJ databases">
        <title>Noviherbaspirillum sp. CPCC 100848 genome assembly.</title>
        <authorList>
            <person name="Li X.Y."/>
            <person name="Fang X.M."/>
        </authorList>
    </citation>
    <scope>NUCLEOTIDE SEQUENCE [LARGE SCALE GENOMIC DNA]</scope>
    <source>
        <strain evidence="4 5">CPCC 100848</strain>
    </source>
</reference>
<dbReference type="PANTHER" id="PTHR44591:SF21">
    <property type="entry name" value="TWO-COMPONENT RESPONSE REGULATOR"/>
    <property type="match status" value="1"/>
</dbReference>